<dbReference type="KEGG" id="sawl:NGM29_09875"/>
<dbReference type="RefSeq" id="WP_254155879.1">
    <property type="nucleotide sequence ID" value="NZ_CP100355.1"/>
</dbReference>
<feature type="compositionally biased region" description="Acidic residues" evidence="1">
    <location>
        <begin position="311"/>
        <end position="323"/>
    </location>
</feature>
<dbReference type="InterPro" id="IPR027417">
    <property type="entry name" value="P-loop_NTPase"/>
</dbReference>
<gene>
    <name evidence="2" type="ORF">NGM29_09875</name>
</gene>
<dbReference type="SUPFAM" id="SSF52540">
    <property type="entry name" value="P-loop containing nucleoside triphosphate hydrolases"/>
    <property type="match status" value="1"/>
</dbReference>
<evidence type="ECO:0000256" key="1">
    <source>
        <dbReference type="SAM" id="MobiDB-lite"/>
    </source>
</evidence>
<feature type="region of interest" description="Disordered" evidence="1">
    <location>
        <begin position="251"/>
        <end position="283"/>
    </location>
</feature>
<dbReference type="GeneID" id="73290355"/>
<dbReference type="AlphaFoldDB" id="A0A9E7N790"/>
<feature type="compositionally biased region" description="Basic and acidic residues" evidence="1">
    <location>
        <begin position="324"/>
        <end position="339"/>
    </location>
</feature>
<evidence type="ECO:0000313" key="3">
    <source>
        <dbReference type="Proteomes" id="UP001056855"/>
    </source>
</evidence>
<evidence type="ECO:0000313" key="2">
    <source>
        <dbReference type="EMBL" id="UTF52111.1"/>
    </source>
</evidence>
<feature type="region of interest" description="Disordered" evidence="1">
    <location>
        <begin position="304"/>
        <end position="339"/>
    </location>
</feature>
<reference evidence="2" key="1">
    <citation type="submission" date="2022-06" db="EMBL/GenBank/DDBJ databases">
        <title>Diverse halophilic archaea isolated from saline environments.</title>
        <authorList>
            <person name="Cui H.-L."/>
        </authorList>
    </citation>
    <scope>NUCLEOTIDE SEQUENCE</scope>
    <source>
        <strain evidence="2">WLHS1</strain>
    </source>
</reference>
<keyword evidence="3" id="KW-1185">Reference proteome</keyword>
<proteinExistence type="predicted"/>
<dbReference type="EMBL" id="CP100355">
    <property type="protein sequence ID" value="UTF52111.1"/>
    <property type="molecule type" value="Genomic_DNA"/>
</dbReference>
<organism evidence="2 3">
    <name type="scientific">Natronosalvus rutilus</name>
    <dbReference type="NCBI Taxonomy" id="2953753"/>
    <lineage>
        <taxon>Archaea</taxon>
        <taxon>Methanobacteriati</taxon>
        <taxon>Methanobacteriota</taxon>
        <taxon>Stenosarchaea group</taxon>
        <taxon>Halobacteria</taxon>
        <taxon>Halobacteriales</taxon>
        <taxon>Natrialbaceae</taxon>
        <taxon>Natronosalvus</taxon>
    </lineage>
</organism>
<accession>A0A9E7N790</accession>
<dbReference type="Proteomes" id="UP001056855">
    <property type="component" value="Chromosome"/>
</dbReference>
<sequence>MPTPESPTLEGTLVALPYPRHDLLERVADEYAALVESHGSKNVLVLKRHPAGFDRLERVLLETIDDPNAARNAVSGPRVESLPEHASKVLETYDPTLERLEYEERIELISLVVAGASLDVPPYLERASEHDSFARDVGRLLLEATRQQFDATGDRDGDAIHPCLAFLYAMNDRFHDELDSRGFVERADVIPRVVDLLEADADGLRERTTDSFDAVLAVQFEEFRRLDRRYLAALTGEADLVCVGQRHASVERTRVEPGSLESIADGLEVRPPTRQPESKPAHDAITRVLATGTVGENDHDQYSEAVHEGEHEEDDEAEDERGEENERKEENEDEHTTARAYRLRTETARAQVRWVASEIQSLRDRFDWSFDEFAVAVPRAEHVPRTRRLLRDVGVPTATIGTPSLADDPAVSELYAVIEAHCTLEQGHDPTEIAEPVTARLEARIEEFSPRDVEAAHGQSVTTALESWIQRTNVKARIARDEPWIDAREQFQSIRRVLEIARFVERTDLVAPDWQGLRRMLQRTIEYDAPHVHAIETRAPGGGVTVCPVDELAYDSREVVFLVDLIDDTYPGTQFLTPLFPTAWLRSMPSYPAVTDPSSSTLEETFATVTDGSAVADRFETYHAERARRRLALGSRAARTRLYCCSYERETEGLRRTHDESRFVRELTVMPGIDLEPVNVKRRDHVSYGRQRTLEAALEVPWTDLETLLGRASIGEPVDLDATAERIQELALALEHEDVDETIRDAVYTQFEFAAGEVSR</sequence>
<protein>
    <submittedName>
        <fullName evidence="2">Uncharacterized protein</fullName>
    </submittedName>
</protein>
<name>A0A9E7N790_9EURY</name>